<dbReference type="InterPro" id="IPR036561">
    <property type="entry name" value="MAM33_sf"/>
</dbReference>
<organism evidence="1">
    <name type="scientific">Prunus dulcis</name>
    <name type="common">Almond</name>
    <name type="synonym">Amygdalus dulcis</name>
    <dbReference type="NCBI Taxonomy" id="3755"/>
    <lineage>
        <taxon>Eukaryota</taxon>
        <taxon>Viridiplantae</taxon>
        <taxon>Streptophyta</taxon>
        <taxon>Embryophyta</taxon>
        <taxon>Tracheophyta</taxon>
        <taxon>Spermatophyta</taxon>
        <taxon>Magnoliopsida</taxon>
        <taxon>eudicotyledons</taxon>
        <taxon>Gunneridae</taxon>
        <taxon>Pentapetalae</taxon>
        <taxon>rosids</taxon>
        <taxon>fabids</taxon>
        <taxon>Rosales</taxon>
        <taxon>Rosaceae</taxon>
        <taxon>Amygdaloideae</taxon>
        <taxon>Amygdaleae</taxon>
        <taxon>Prunus</taxon>
    </lineage>
</organism>
<dbReference type="EMBL" id="AP020774">
    <property type="protein sequence ID" value="BBN68452.1"/>
    <property type="molecule type" value="Genomic_DNA"/>
</dbReference>
<proteinExistence type="predicted"/>
<dbReference type="PANTHER" id="PTHR31365:SF2">
    <property type="entry name" value="OS01G0771100 PROTEIN"/>
    <property type="match status" value="1"/>
</dbReference>
<name>A0A5H2XN50_PRUDU</name>
<protein>
    <submittedName>
        <fullName evidence="1">Mitochondrial glycoprotein family protein</fullName>
    </submittedName>
</protein>
<accession>A0A5H2XN50</accession>
<dbReference type="SUPFAM" id="SSF54529">
    <property type="entry name" value="Mitochondrial glycoprotein MAM33-like"/>
    <property type="match status" value="1"/>
</dbReference>
<sequence length="263" mass="29820">MPLKRKEQGLEAKLVIQQSEAGNAALNQMWRKAIATTARGVGALHHPWRTIAHGHSTAVSPSDAVNSILLRSLKEHYLDVTKMNPPPKINPPSPFTVVQGSLDGNGPALKRTFGDEEITISVMRLANIVPGDGGEDDGADDGDEIKPVVPARRRFETRAEGCFGCIFRRPNLGRCALNSKSIKSDLDEKIRDAFHNYIEERGVGDSLFPFLRAWLYVKDHRNLMRWFKSVERSLMKTRQQLRILSFIRWFRKKKKDRLSSLFF</sequence>
<reference evidence="1" key="1">
    <citation type="journal article" date="2019" name="Science">
        <title>Mutation of a bHLH transcription factor allowed almond domestication.</title>
        <authorList>
            <person name="Sanchez-Perez R."/>
            <person name="Pavan S."/>
            <person name="Mazzeo R."/>
            <person name="Moldovan C."/>
            <person name="Aiese Cigliano R."/>
            <person name="Del Cueto J."/>
            <person name="Ricciardi F."/>
            <person name="Lotti C."/>
            <person name="Ricciardi L."/>
            <person name="Dicenta F."/>
            <person name="Lopez-Marques R.L."/>
            <person name="Lindberg Moller B."/>
        </authorList>
    </citation>
    <scope>NUCLEOTIDE SEQUENCE</scope>
</reference>
<dbReference type="GO" id="GO:0005759">
    <property type="term" value="C:mitochondrial matrix"/>
    <property type="evidence" value="ECO:0007669"/>
    <property type="project" value="InterPro"/>
</dbReference>
<dbReference type="PANTHER" id="PTHR31365">
    <property type="entry name" value="EXPRESSED PROTEIN"/>
    <property type="match status" value="1"/>
</dbReference>
<gene>
    <name evidence="1" type="ORF">Prudu_437S000200</name>
</gene>
<dbReference type="Gene3D" id="3.10.280.10">
    <property type="entry name" value="Mitochondrial glycoprotein"/>
    <property type="match status" value="1"/>
</dbReference>
<dbReference type="InterPro" id="IPR003428">
    <property type="entry name" value="MAM33"/>
</dbReference>
<dbReference type="AlphaFoldDB" id="A0A5H2XN50"/>
<evidence type="ECO:0000313" key="1">
    <source>
        <dbReference type="EMBL" id="BBN68452.1"/>
    </source>
</evidence>
<dbReference type="Pfam" id="PF02330">
    <property type="entry name" value="MAM33"/>
    <property type="match status" value="1"/>
</dbReference>